<feature type="region of interest" description="Disordered" evidence="5">
    <location>
        <begin position="33"/>
        <end position="138"/>
    </location>
</feature>
<feature type="signal peptide" evidence="6">
    <location>
        <begin position="1"/>
        <end position="24"/>
    </location>
</feature>
<keyword evidence="4" id="KW-0572">Peptidoglycan-anchor</keyword>
<evidence type="ECO:0000256" key="1">
    <source>
        <dbReference type="ARBA" id="ARBA00022512"/>
    </source>
</evidence>
<evidence type="ECO:0000256" key="3">
    <source>
        <dbReference type="ARBA" id="ARBA00022729"/>
    </source>
</evidence>
<sequence length="239" mass="25081">MSKKQLLLLTCVSTLALVGPTAFAEDVVPVDPTTPSTEVTIPPTPVDPGVPTDTTDPSTPVEPETPTDTTNPSTPADPGTPTDTTTPTDSSTTPGTSTKPSDSESTNTNPGTKPTDEVKPETPKTPEVPSTVTPEVIDKVDKETGNITIKPIPISPNKTIIGTQNGQLIVQDYLGKQSVESAENYGGRVNDDGTVTIKDVEGKEKTLPHTGDNKGTLSIIGAMFLSLTPFLFKKKALFN</sequence>
<keyword evidence="1" id="KW-0134">Cell wall</keyword>
<name>G5KEX1_9STRE</name>
<evidence type="ECO:0000256" key="2">
    <source>
        <dbReference type="ARBA" id="ARBA00022525"/>
    </source>
</evidence>
<dbReference type="STRING" id="764291.STRUR_0875"/>
<dbReference type="RefSeq" id="WP_006739128.1">
    <property type="nucleotide sequence ID" value="NZ_AEUZ02000001.1"/>
</dbReference>
<feature type="chain" id="PRO_5003479728" evidence="6">
    <location>
        <begin position="25"/>
        <end position="239"/>
    </location>
</feature>
<proteinExistence type="predicted"/>
<dbReference type="Pfam" id="PF00746">
    <property type="entry name" value="Gram_pos_anchor"/>
    <property type="match status" value="1"/>
</dbReference>
<gene>
    <name evidence="8" type="ORF">STRUR_0875</name>
</gene>
<reference evidence="8 9" key="1">
    <citation type="journal article" date="2014" name="Int. J. Syst. Evol. Microbiol.">
        <title>Phylogenomics and the dynamic genome evolution of the genus Streptococcus.</title>
        <authorList>
            <consortium name="The Broad Institute Genome Sequencing Platform"/>
            <person name="Richards V.P."/>
            <person name="Palmer S.R."/>
            <person name="Pavinski Bitar P.D."/>
            <person name="Qin X."/>
            <person name="Weinstock G.M."/>
            <person name="Highlander S.K."/>
            <person name="Town C.D."/>
            <person name="Burne R.A."/>
            <person name="Stanhope M.J."/>
        </authorList>
    </citation>
    <scope>NUCLEOTIDE SEQUENCE [LARGE SCALE GENOMIC DNA]</scope>
    <source>
        <strain evidence="8 9">2285-97</strain>
    </source>
</reference>
<accession>G5KEX1</accession>
<keyword evidence="3 6" id="KW-0732">Signal</keyword>
<dbReference type="InterPro" id="IPR019931">
    <property type="entry name" value="LPXTG_anchor"/>
</dbReference>
<dbReference type="AlphaFoldDB" id="G5KEX1"/>
<evidence type="ECO:0000259" key="7">
    <source>
        <dbReference type="Pfam" id="PF00746"/>
    </source>
</evidence>
<evidence type="ECO:0000256" key="6">
    <source>
        <dbReference type="SAM" id="SignalP"/>
    </source>
</evidence>
<keyword evidence="9" id="KW-1185">Reference proteome</keyword>
<evidence type="ECO:0000256" key="5">
    <source>
        <dbReference type="SAM" id="MobiDB-lite"/>
    </source>
</evidence>
<feature type="domain" description="Gram-positive cocci surface proteins LPxTG" evidence="7">
    <location>
        <begin position="200"/>
        <end position="235"/>
    </location>
</feature>
<feature type="compositionally biased region" description="Basic and acidic residues" evidence="5">
    <location>
        <begin position="114"/>
        <end position="124"/>
    </location>
</feature>
<comment type="caution">
    <text evidence="8">The sequence shown here is derived from an EMBL/GenBank/DDBJ whole genome shotgun (WGS) entry which is preliminary data.</text>
</comment>
<dbReference type="eggNOG" id="COG3468">
    <property type="taxonomic scope" value="Bacteria"/>
</dbReference>
<dbReference type="NCBIfam" id="TIGR01167">
    <property type="entry name" value="LPXTG_anchor"/>
    <property type="match status" value="1"/>
</dbReference>
<protein>
    <submittedName>
        <fullName evidence="8">Gram positive anchor</fullName>
    </submittedName>
</protein>
<feature type="compositionally biased region" description="Low complexity" evidence="5">
    <location>
        <begin position="49"/>
        <end position="100"/>
    </location>
</feature>
<dbReference type="Proteomes" id="UP000005388">
    <property type="component" value="Unassembled WGS sequence"/>
</dbReference>
<keyword evidence="2" id="KW-0964">Secreted</keyword>
<evidence type="ECO:0000313" key="8">
    <source>
        <dbReference type="EMBL" id="EHJ56367.1"/>
    </source>
</evidence>
<dbReference type="EMBL" id="AEUZ02000001">
    <property type="protein sequence ID" value="EHJ56367.1"/>
    <property type="molecule type" value="Genomic_DNA"/>
</dbReference>
<evidence type="ECO:0000256" key="4">
    <source>
        <dbReference type="ARBA" id="ARBA00023088"/>
    </source>
</evidence>
<organism evidence="8 9">
    <name type="scientific">Streptococcus urinalis 2285-97</name>
    <dbReference type="NCBI Taxonomy" id="764291"/>
    <lineage>
        <taxon>Bacteria</taxon>
        <taxon>Bacillati</taxon>
        <taxon>Bacillota</taxon>
        <taxon>Bacilli</taxon>
        <taxon>Lactobacillales</taxon>
        <taxon>Streptococcaceae</taxon>
        <taxon>Streptococcus</taxon>
    </lineage>
</organism>
<evidence type="ECO:0000313" key="9">
    <source>
        <dbReference type="Proteomes" id="UP000005388"/>
    </source>
</evidence>